<accession>A0A941CNZ9</accession>
<keyword evidence="1" id="KW-1133">Transmembrane helix</keyword>
<dbReference type="InterPro" id="IPR028087">
    <property type="entry name" value="Tad_N"/>
</dbReference>
<evidence type="ECO:0000313" key="4">
    <source>
        <dbReference type="Proteomes" id="UP000675379"/>
    </source>
</evidence>
<protein>
    <submittedName>
        <fullName evidence="3">Tad domain-containing protein</fullName>
    </submittedName>
</protein>
<keyword evidence="1" id="KW-0812">Transmembrane</keyword>
<gene>
    <name evidence="3" type="ORF">KCG48_02325</name>
</gene>
<keyword evidence="1" id="KW-0472">Membrane</keyword>
<dbReference type="AlphaFoldDB" id="A0A941CNZ9"/>
<dbReference type="RefSeq" id="WP_211799684.1">
    <property type="nucleotide sequence ID" value="NZ_JAGSCS010000002.1"/>
</dbReference>
<sequence>MRKFWSKFKREDGQVMIIFAFAMVVLIGFAALVIDVGTVQVAKRRMQTAAEAAALAGAQDLPKTAEAISAANTVAKLNGGSLIRTTVKAPYQGNSNQIEVICTINVQYSFARILGFTDTDVSGRAVAQKNPQWAGEALPFLNLDDDYLANPKIVAWEKTAPGDFESLWPDDYNVYFGGKFDDHSKTYFTVDFADGITVTKGTVATVKQEIGYIYGQKKPVYIFSLSSAVIKSGKYNNIKNKDVVPLEDLVLLQVTFDSFDEQDKNLFLTTTKVFDINKGEYPTDYLTSPGGTSATIVE</sequence>
<evidence type="ECO:0000313" key="3">
    <source>
        <dbReference type="EMBL" id="MBR0575168.1"/>
    </source>
</evidence>
<keyword evidence="4" id="KW-1185">Reference proteome</keyword>
<evidence type="ECO:0000259" key="2">
    <source>
        <dbReference type="Pfam" id="PF13400"/>
    </source>
</evidence>
<reference evidence="3" key="1">
    <citation type="submission" date="2021-04" db="EMBL/GenBank/DDBJ databases">
        <title>Proteiniclasticum sedimins sp. nov., an obligate anaerobic bacterium isolated from anaerobic sludge.</title>
        <authorList>
            <person name="Liu J."/>
        </authorList>
    </citation>
    <scope>NUCLEOTIDE SEQUENCE</scope>
    <source>
        <strain evidence="3">BAD-10</strain>
    </source>
</reference>
<proteinExistence type="predicted"/>
<dbReference type="Pfam" id="PF13400">
    <property type="entry name" value="Tad"/>
    <property type="match status" value="1"/>
</dbReference>
<evidence type="ECO:0000256" key="1">
    <source>
        <dbReference type="SAM" id="Phobius"/>
    </source>
</evidence>
<name>A0A941CNZ9_9CLOT</name>
<feature type="domain" description="Putative Flp pilus-assembly TadG-like N-terminal" evidence="2">
    <location>
        <begin position="13"/>
        <end position="60"/>
    </location>
</feature>
<dbReference type="EMBL" id="JAGSCS010000002">
    <property type="protein sequence ID" value="MBR0575168.1"/>
    <property type="molecule type" value="Genomic_DNA"/>
</dbReference>
<feature type="transmembrane region" description="Helical" evidence="1">
    <location>
        <begin position="15"/>
        <end position="36"/>
    </location>
</feature>
<comment type="caution">
    <text evidence="3">The sequence shown here is derived from an EMBL/GenBank/DDBJ whole genome shotgun (WGS) entry which is preliminary data.</text>
</comment>
<dbReference type="Proteomes" id="UP000675379">
    <property type="component" value="Unassembled WGS sequence"/>
</dbReference>
<organism evidence="3 4">
    <name type="scientific">Proteiniclasticum sediminis</name>
    <dbReference type="NCBI Taxonomy" id="2804028"/>
    <lineage>
        <taxon>Bacteria</taxon>
        <taxon>Bacillati</taxon>
        <taxon>Bacillota</taxon>
        <taxon>Clostridia</taxon>
        <taxon>Eubacteriales</taxon>
        <taxon>Clostridiaceae</taxon>
        <taxon>Proteiniclasticum</taxon>
    </lineage>
</organism>